<sequence>MIAFYYSFSLVASLFFMYLVTYGVINRQNPTPQQQKTLTIIDLSVNYTVHFLIIFMYCASFIKYYRMNTQLSQEHKTNRRFLYQAMLTTTPCIIAINTYTFEISLILAVIARDLCMAMNPFVYLWFNSALRGDLLVMLRCKDNPDKVMWAMKSDVGQERSVKK</sequence>
<keyword evidence="2" id="KW-1185">Reference proteome</keyword>
<proteinExistence type="predicted"/>
<dbReference type="AlphaFoldDB" id="A0A914E0L8"/>
<feature type="transmembrane region" description="Helical" evidence="1">
    <location>
        <begin position="5"/>
        <end position="25"/>
    </location>
</feature>
<dbReference type="WBParaSite" id="ACRNAN_scaffold4818.g32864.t1">
    <property type="protein sequence ID" value="ACRNAN_scaffold4818.g32864.t1"/>
    <property type="gene ID" value="ACRNAN_scaffold4818.g32864"/>
</dbReference>
<evidence type="ECO:0000313" key="3">
    <source>
        <dbReference type="WBParaSite" id="ACRNAN_scaffold4818.g32864.t1"/>
    </source>
</evidence>
<accession>A0A914E0L8</accession>
<dbReference type="SUPFAM" id="SSF81321">
    <property type="entry name" value="Family A G protein-coupled receptor-like"/>
    <property type="match status" value="1"/>
</dbReference>
<feature type="transmembrane region" description="Helical" evidence="1">
    <location>
        <begin position="81"/>
        <end position="99"/>
    </location>
</feature>
<dbReference type="Proteomes" id="UP000887540">
    <property type="component" value="Unplaced"/>
</dbReference>
<evidence type="ECO:0000256" key="1">
    <source>
        <dbReference type="SAM" id="Phobius"/>
    </source>
</evidence>
<protein>
    <submittedName>
        <fullName evidence="3">G-protein coupled receptors family 1 profile domain-containing protein</fullName>
    </submittedName>
</protein>
<reference evidence="3" key="1">
    <citation type="submission" date="2022-11" db="UniProtKB">
        <authorList>
            <consortium name="WormBaseParasite"/>
        </authorList>
    </citation>
    <scope>IDENTIFICATION</scope>
</reference>
<name>A0A914E0L8_9BILA</name>
<organism evidence="2 3">
    <name type="scientific">Acrobeloides nanus</name>
    <dbReference type="NCBI Taxonomy" id="290746"/>
    <lineage>
        <taxon>Eukaryota</taxon>
        <taxon>Metazoa</taxon>
        <taxon>Ecdysozoa</taxon>
        <taxon>Nematoda</taxon>
        <taxon>Chromadorea</taxon>
        <taxon>Rhabditida</taxon>
        <taxon>Tylenchina</taxon>
        <taxon>Cephalobomorpha</taxon>
        <taxon>Cephaloboidea</taxon>
        <taxon>Cephalobidae</taxon>
        <taxon>Acrobeloides</taxon>
    </lineage>
</organism>
<evidence type="ECO:0000313" key="2">
    <source>
        <dbReference type="Proteomes" id="UP000887540"/>
    </source>
</evidence>
<feature type="transmembrane region" description="Helical" evidence="1">
    <location>
        <begin position="45"/>
        <end position="65"/>
    </location>
</feature>
<keyword evidence="1" id="KW-0472">Membrane</keyword>
<dbReference type="Gene3D" id="1.20.1070.10">
    <property type="entry name" value="Rhodopsin 7-helix transmembrane proteins"/>
    <property type="match status" value="1"/>
</dbReference>
<keyword evidence="1" id="KW-0812">Transmembrane</keyword>
<feature type="transmembrane region" description="Helical" evidence="1">
    <location>
        <begin position="105"/>
        <end position="126"/>
    </location>
</feature>
<keyword evidence="1" id="KW-1133">Transmembrane helix</keyword>